<dbReference type="EMBL" id="JAEMHK010000005">
    <property type="protein sequence ID" value="MBJ6800209.1"/>
    <property type="molecule type" value="Genomic_DNA"/>
</dbReference>
<reference evidence="1 2" key="1">
    <citation type="submission" date="2020-12" db="EMBL/GenBank/DDBJ databases">
        <title>Geomonas sp. Red259, isolated from paddy soil.</title>
        <authorList>
            <person name="Xu Z."/>
            <person name="Zhang Z."/>
            <person name="Masuda Y."/>
            <person name="Itoh H."/>
            <person name="Senoo K."/>
        </authorList>
    </citation>
    <scope>NUCLEOTIDE SEQUENCE [LARGE SCALE GENOMIC DNA]</scope>
    <source>
        <strain evidence="1 2">Red259</strain>
    </source>
</reference>
<dbReference type="RefSeq" id="WP_199394720.1">
    <property type="nucleotide sequence ID" value="NZ_JAEMHK010000005.1"/>
</dbReference>
<comment type="caution">
    <text evidence="1">The sequence shown here is derived from an EMBL/GenBank/DDBJ whole genome shotgun (WGS) entry which is preliminary data.</text>
</comment>
<evidence type="ECO:0000313" key="1">
    <source>
        <dbReference type="EMBL" id="MBJ6800209.1"/>
    </source>
</evidence>
<accession>A0ABS0YQI3</accession>
<sequence>MRTNERNKAPITTAQIKKIHALKNAMAITNDEYRDLLRELFGARSSKDLTQAEAGVLIEDMETVAVDSGVWQRAVDKRNRLDDLGDRPGMASAEQLKKIEAQWKAVSRTDKPAERAMALRHFIERIAKISDLRFLDVAGAGKVLNALKAMKAMKATKAAGKAKRAKKAI</sequence>
<name>A0ABS0YQI3_9BACT</name>
<dbReference type="Proteomes" id="UP000641025">
    <property type="component" value="Unassembled WGS sequence"/>
</dbReference>
<keyword evidence="2" id="KW-1185">Reference proteome</keyword>
<protein>
    <submittedName>
        <fullName evidence="1">Regulatory protein GemA</fullName>
    </submittedName>
</protein>
<dbReference type="InterPro" id="IPR009363">
    <property type="entry name" value="Phage_Mu_Gp16"/>
</dbReference>
<gene>
    <name evidence="1" type="ORF">JFN90_08680</name>
</gene>
<proteinExistence type="predicted"/>
<evidence type="ECO:0000313" key="2">
    <source>
        <dbReference type="Proteomes" id="UP000641025"/>
    </source>
</evidence>
<organism evidence="1 2">
    <name type="scientific">Geomonas propionica</name>
    <dbReference type="NCBI Taxonomy" id="2798582"/>
    <lineage>
        <taxon>Bacteria</taxon>
        <taxon>Pseudomonadati</taxon>
        <taxon>Thermodesulfobacteriota</taxon>
        <taxon>Desulfuromonadia</taxon>
        <taxon>Geobacterales</taxon>
        <taxon>Geobacteraceae</taxon>
        <taxon>Geomonas</taxon>
    </lineage>
</organism>
<dbReference type="Pfam" id="PF06252">
    <property type="entry name" value="GemA"/>
    <property type="match status" value="1"/>
</dbReference>